<sequence>MSLTARAWEGGTTLAWMAAAAAWRCRPWNRTYHWIDAWLWDDLVGSRESPNKLISNGHGRCSDHRTDAPWGGGLVWAWWRVT</sequence>
<organism evidence="1 2">
    <name type="scientific">Amborella trichopoda</name>
    <dbReference type="NCBI Taxonomy" id="13333"/>
    <lineage>
        <taxon>Eukaryota</taxon>
        <taxon>Viridiplantae</taxon>
        <taxon>Streptophyta</taxon>
        <taxon>Embryophyta</taxon>
        <taxon>Tracheophyta</taxon>
        <taxon>Spermatophyta</taxon>
        <taxon>Magnoliopsida</taxon>
        <taxon>Amborellales</taxon>
        <taxon>Amborellaceae</taxon>
        <taxon>Amborella</taxon>
    </lineage>
</organism>
<dbReference type="Proteomes" id="UP000017836">
    <property type="component" value="Unassembled WGS sequence"/>
</dbReference>
<dbReference type="AlphaFoldDB" id="W1PX18"/>
<reference evidence="2" key="1">
    <citation type="journal article" date="2013" name="Science">
        <title>The Amborella genome and the evolution of flowering plants.</title>
        <authorList>
            <consortium name="Amborella Genome Project"/>
        </authorList>
    </citation>
    <scope>NUCLEOTIDE SEQUENCE [LARGE SCALE GENOMIC DNA]</scope>
</reference>
<name>W1PX18_AMBTC</name>
<evidence type="ECO:0000313" key="2">
    <source>
        <dbReference type="Proteomes" id="UP000017836"/>
    </source>
</evidence>
<keyword evidence="2" id="KW-1185">Reference proteome</keyword>
<dbReference type="EMBL" id="KI392614">
    <property type="protein sequence ID" value="ERN12474.1"/>
    <property type="molecule type" value="Genomic_DNA"/>
</dbReference>
<gene>
    <name evidence="1" type="ORF">AMTR_s00025p00164120</name>
</gene>
<proteinExistence type="predicted"/>
<protein>
    <submittedName>
        <fullName evidence="1">Uncharacterized protein</fullName>
    </submittedName>
</protein>
<evidence type="ECO:0000313" key="1">
    <source>
        <dbReference type="EMBL" id="ERN12474.1"/>
    </source>
</evidence>
<dbReference type="Gramene" id="ERN12474">
    <property type="protein sequence ID" value="ERN12474"/>
    <property type="gene ID" value="AMTR_s00025p00164120"/>
</dbReference>
<accession>W1PX18</accession>
<dbReference type="HOGENOM" id="CLU_2561335_0_0_1"/>